<reference evidence="13 14" key="1">
    <citation type="submission" date="2016-11" db="EMBL/GenBank/DDBJ databases">
        <title>Comparative genomics of Acidibacillus ferroxidans species.</title>
        <authorList>
            <person name="Oliveira G."/>
            <person name="Nunes G."/>
            <person name="Oliveira R."/>
            <person name="Araujo F."/>
            <person name="Salim A."/>
            <person name="Scholte L."/>
            <person name="Morais D."/>
            <person name="Nancucheo I."/>
            <person name="Johnson D.B."/>
            <person name="Grail B."/>
            <person name="Bittencourt J."/>
            <person name="Valadares R."/>
        </authorList>
    </citation>
    <scope>NUCLEOTIDE SEQUENCE [LARGE SCALE GENOMIC DNA]</scope>
    <source>
        <strain evidence="13 14">Y002</strain>
    </source>
</reference>
<dbReference type="AlphaFoldDB" id="A0A2U3DAA3"/>
<keyword evidence="3 9" id="KW-0479">Metal-binding</keyword>
<dbReference type="NCBIfam" id="TIGR00243">
    <property type="entry name" value="Dxr"/>
    <property type="match status" value="1"/>
</dbReference>
<dbReference type="SUPFAM" id="SSF55347">
    <property type="entry name" value="Glyceraldehyde-3-phosphate dehydrogenase-like, C-terminal domain"/>
    <property type="match status" value="1"/>
</dbReference>
<feature type="binding site" evidence="9">
    <location>
        <position position="149"/>
    </location>
    <ligand>
        <name>Mn(2+)</name>
        <dbReference type="ChEBI" id="CHEBI:29035"/>
    </ligand>
</feature>
<feature type="binding site" evidence="9">
    <location>
        <position position="219"/>
    </location>
    <ligand>
        <name>Mn(2+)</name>
        <dbReference type="ChEBI" id="CHEBI:29035"/>
    </ligand>
</feature>
<comment type="pathway">
    <text evidence="1 9">Isoprenoid biosynthesis; isopentenyl diphosphate biosynthesis via DXP pathway; isopentenyl diphosphate from 1-deoxy-D-xylulose 5-phosphate: step 1/6.</text>
</comment>
<feature type="binding site" evidence="9">
    <location>
        <position position="219"/>
    </location>
    <ligand>
        <name>1-deoxy-D-xylulose 5-phosphate</name>
        <dbReference type="ChEBI" id="CHEBI:57792"/>
    </ligand>
</feature>
<dbReference type="RefSeq" id="WP_109430006.1">
    <property type="nucleotide sequence ID" value="NZ_MPDK01000005.1"/>
</dbReference>
<evidence type="ECO:0000256" key="9">
    <source>
        <dbReference type="HAMAP-Rule" id="MF_00183"/>
    </source>
</evidence>
<keyword evidence="4 9" id="KW-0521">NADP</keyword>
<dbReference type="InterPro" id="IPR003821">
    <property type="entry name" value="DXP_reductoisomerase"/>
</dbReference>
<feature type="binding site" evidence="9">
    <location>
        <position position="121"/>
    </location>
    <ligand>
        <name>NADPH</name>
        <dbReference type="ChEBI" id="CHEBI:57783"/>
    </ligand>
</feature>
<feature type="binding site" evidence="9">
    <location>
        <position position="12"/>
    </location>
    <ligand>
        <name>NADPH</name>
        <dbReference type="ChEBI" id="CHEBI:57783"/>
    </ligand>
</feature>
<feature type="binding site" evidence="9">
    <location>
        <position position="203"/>
    </location>
    <ligand>
        <name>NADPH</name>
        <dbReference type="ChEBI" id="CHEBI:57783"/>
    </ligand>
</feature>
<evidence type="ECO:0000256" key="4">
    <source>
        <dbReference type="ARBA" id="ARBA00022857"/>
    </source>
</evidence>
<evidence type="ECO:0000256" key="5">
    <source>
        <dbReference type="ARBA" id="ARBA00023002"/>
    </source>
</evidence>
<evidence type="ECO:0000256" key="1">
    <source>
        <dbReference type="ARBA" id="ARBA00005094"/>
    </source>
</evidence>
<dbReference type="SUPFAM" id="SSF51735">
    <property type="entry name" value="NAD(P)-binding Rossmann-fold domains"/>
    <property type="match status" value="1"/>
</dbReference>
<feature type="binding site" evidence="9">
    <location>
        <position position="148"/>
    </location>
    <ligand>
        <name>1-deoxy-D-xylulose 5-phosphate</name>
        <dbReference type="ChEBI" id="CHEBI:57792"/>
    </ligand>
</feature>
<feature type="binding site" evidence="9">
    <location>
        <position position="13"/>
    </location>
    <ligand>
        <name>NADPH</name>
        <dbReference type="ChEBI" id="CHEBI:57783"/>
    </ligand>
</feature>
<name>A0A2U3DAA3_SULT2</name>
<keyword evidence="9" id="KW-0460">Magnesium</keyword>
<keyword evidence="14" id="KW-1185">Reference proteome</keyword>
<dbReference type="PANTHER" id="PTHR30525:SF0">
    <property type="entry name" value="1-DEOXY-D-XYLULOSE 5-PHOSPHATE REDUCTOISOMERASE, CHLOROPLASTIC"/>
    <property type="match status" value="1"/>
</dbReference>
<dbReference type="GO" id="GO:0051484">
    <property type="term" value="P:isopentenyl diphosphate biosynthetic process, methylerythritol 4-phosphate pathway involved in terpenoid biosynthetic process"/>
    <property type="evidence" value="ECO:0007669"/>
    <property type="project" value="UniProtKB-ARBA"/>
</dbReference>
<dbReference type="SUPFAM" id="SSF69055">
    <property type="entry name" value="1-deoxy-D-xylulose-5-phosphate reductoisomerase, C-terminal domain"/>
    <property type="match status" value="1"/>
</dbReference>
<dbReference type="Pfam" id="PF02670">
    <property type="entry name" value="DXP_reductoisom"/>
    <property type="match status" value="1"/>
</dbReference>
<feature type="binding site" evidence="9">
    <location>
        <position position="210"/>
    </location>
    <ligand>
        <name>1-deoxy-D-xylulose 5-phosphate</name>
        <dbReference type="ChEBI" id="CHEBI:57792"/>
    </ligand>
</feature>
<keyword evidence="13" id="KW-0413">Isomerase</keyword>
<keyword evidence="5 9" id="KW-0560">Oxidoreductase</keyword>
<dbReference type="NCBIfam" id="NF009114">
    <property type="entry name" value="PRK12464.1"/>
    <property type="match status" value="1"/>
</dbReference>
<evidence type="ECO:0000256" key="2">
    <source>
        <dbReference type="ARBA" id="ARBA00006825"/>
    </source>
</evidence>
<dbReference type="GO" id="GO:0070402">
    <property type="term" value="F:NADPH binding"/>
    <property type="evidence" value="ECO:0007669"/>
    <property type="project" value="InterPro"/>
</dbReference>
<feature type="domain" description="DXP reductoisomerase C-terminal" evidence="12">
    <location>
        <begin position="259"/>
        <end position="376"/>
    </location>
</feature>
<comment type="caution">
    <text evidence="13">The sequence shown here is derived from an EMBL/GenBank/DDBJ whole genome shotgun (WGS) entry which is preliminary data.</text>
</comment>
<comment type="catalytic activity">
    <reaction evidence="8">
        <text>2-C-methyl-D-erythritol 4-phosphate + NADP(+) = 1-deoxy-D-xylulose 5-phosphate + NADPH + H(+)</text>
        <dbReference type="Rhea" id="RHEA:13717"/>
        <dbReference type="ChEBI" id="CHEBI:15378"/>
        <dbReference type="ChEBI" id="CHEBI:57783"/>
        <dbReference type="ChEBI" id="CHEBI:57792"/>
        <dbReference type="ChEBI" id="CHEBI:58262"/>
        <dbReference type="ChEBI" id="CHEBI:58349"/>
        <dbReference type="EC" id="1.1.1.267"/>
    </reaction>
    <physiologicalReaction direction="right-to-left" evidence="8">
        <dbReference type="Rhea" id="RHEA:13719"/>
    </physiologicalReaction>
</comment>
<dbReference type="GO" id="GO:0030145">
    <property type="term" value="F:manganese ion binding"/>
    <property type="evidence" value="ECO:0007669"/>
    <property type="project" value="TreeGrafter"/>
</dbReference>
<feature type="binding site" evidence="9">
    <location>
        <position position="123"/>
    </location>
    <ligand>
        <name>NADPH</name>
        <dbReference type="ChEBI" id="CHEBI:57783"/>
    </ligand>
</feature>
<accession>A0A2U3DAA3</accession>
<dbReference type="Gene3D" id="3.40.50.720">
    <property type="entry name" value="NAD(P)-binding Rossmann-like Domain"/>
    <property type="match status" value="1"/>
</dbReference>
<dbReference type="UniPathway" id="UPA00056">
    <property type="reaction ID" value="UER00092"/>
</dbReference>
<proteinExistence type="inferred from homology"/>
<feature type="domain" description="1-deoxy-D-xylulose 5-phosphate reductoisomerase C-terminal" evidence="11">
    <location>
        <begin position="143"/>
        <end position="227"/>
    </location>
</feature>
<keyword evidence="7 9" id="KW-0414">Isoprene biosynthesis</keyword>
<dbReference type="Pfam" id="PF08436">
    <property type="entry name" value="DXP_redisom_C"/>
    <property type="match status" value="1"/>
</dbReference>
<dbReference type="PANTHER" id="PTHR30525">
    <property type="entry name" value="1-DEOXY-D-XYLULOSE 5-PHOSPHATE REDUCTOISOMERASE"/>
    <property type="match status" value="1"/>
</dbReference>
<sequence>MTRKVTILGATGSIGQQALDVARAHPEELQVVAMSAHTRIEQLIPLVQEFRPRFVAVHTVEQARVVRAQCPFVEVGFGEEALQDAASLTESSMLLNALVGAAGIRSTLAALQAGIDVALANKETLVAAGDLVLDAARVAKVKILPVDSEHSAITQCLQDAHSPTDVEKLLLTASGGPFRTASKADLLRVTVQDALAHPTWTMGAKISIDSATLMNKGLEVIEAHFLFDVPYSDIEILIHPQSIIHSMVQFRDGAVLAQLGSPDMRIPIQYALLGDQGRLAANWKRLNWSEVSQLTFELPDIEKFPAISLAYECGIAQKTYPAVMNAANETAVYAFLAGHIHFLEIVEIVRRVVEAHQAEVGMGLDEIFAADRWARETAQSLIAKRGL</sequence>
<comment type="caution">
    <text evidence="9">Lacks conserved residue(s) required for the propagation of feature annotation.</text>
</comment>
<dbReference type="InterPro" id="IPR013512">
    <property type="entry name" value="DXP_reductoisomerase_N"/>
</dbReference>
<comment type="function">
    <text evidence="9">Catalyzes the NADPH-dependent rearrangement and reduction of 1-deoxy-D-xylulose-5-phosphate (DXP) to 2-C-methyl-D-erythritol 4-phosphate (MEP).</text>
</comment>
<dbReference type="InterPro" id="IPR036291">
    <property type="entry name" value="NAD(P)-bd_dom_sf"/>
</dbReference>
<dbReference type="InterPro" id="IPR013644">
    <property type="entry name" value="DXP_reductoisomerase_C"/>
</dbReference>
<dbReference type="Proteomes" id="UP000245380">
    <property type="component" value="Unassembled WGS sequence"/>
</dbReference>
<dbReference type="FunFam" id="3.40.50.720:FF:000045">
    <property type="entry name" value="1-deoxy-D-xylulose 5-phosphate reductoisomerase"/>
    <property type="match status" value="1"/>
</dbReference>
<feature type="binding site" evidence="9">
    <location>
        <position position="122"/>
    </location>
    <ligand>
        <name>1-deoxy-D-xylulose 5-phosphate</name>
        <dbReference type="ChEBI" id="CHEBI:57792"/>
    </ligand>
</feature>
<feature type="binding site" evidence="9">
    <location>
        <position position="14"/>
    </location>
    <ligand>
        <name>NADPH</name>
        <dbReference type="ChEBI" id="CHEBI:57783"/>
    </ligand>
</feature>
<dbReference type="EC" id="1.1.1.267" evidence="9"/>
<feature type="binding site" evidence="9">
    <location>
        <position position="216"/>
    </location>
    <ligand>
        <name>1-deoxy-D-xylulose 5-phosphate</name>
        <dbReference type="ChEBI" id="CHEBI:57792"/>
    </ligand>
</feature>
<evidence type="ECO:0000256" key="7">
    <source>
        <dbReference type="ARBA" id="ARBA00023229"/>
    </source>
</evidence>
<dbReference type="Pfam" id="PF13288">
    <property type="entry name" value="DXPR_C"/>
    <property type="match status" value="1"/>
</dbReference>
<keyword evidence="6 9" id="KW-0464">Manganese</keyword>
<comment type="cofactor">
    <cofactor evidence="9">
        <name>Mg(2+)</name>
        <dbReference type="ChEBI" id="CHEBI:18420"/>
    </cofactor>
    <cofactor evidence="9">
        <name>Mn(2+)</name>
        <dbReference type="ChEBI" id="CHEBI:29035"/>
    </cofactor>
</comment>
<evidence type="ECO:0000313" key="14">
    <source>
        <dbReference type="Proteomes" id="UP000245380"/>
    </source>
</evidence>
<dbReference type="Gene3D" id="1.10.1740.10">
    <property type="match status" value="1"/>
</dbReference>
<dbReference type="InterPro" id="IPR036169">
    <property type="entry name" value="DXPR_C_sf"/>
</dbReference>
<dbReference type="EMBL" id="MPDK01000005">
    <property type="protein sequence ID" value="PWI58214.1"/>
    <property type="molecule type" value="Genomic_DNA"/>
</dbReference>
<feature type="domain" description="1-deoxy-D-xylulose 5-phosphate reductoisomerase N-terminal" evidence="10">
    <location>
        <begin position="5"/>
        <end position="129"/>
    </location>
</feature>
<dbReference type="GO" id="GO:0016853">
    <property type="term" value="F:isomerase activity"/>
    <property type="evidence" value="ECO:0007669"/>
    <property type="project" value="UniProtKB-KW"/>
</dbReference>
<comment type="similarity">
    <text evidence="2 9">Belongs to the DXR family.</text>
</comment>
<feature type="binding site" evidence="9">
    <location>
        <position position="174"/>
    </location>
    <ligand>
        <name>1-deoxy-D-xylulose 5-phosphate</name>
        <dbReference type="ChEBI" id="CHEBI:57792"/>
    </ligand>
</feature>
<feature type="binding site" evidence="9">
    <location>
        <position position="215"/>
    </location>
    <ligand>
        <name>1-deoxy-D-xylulose 5-phosphate</name>
        <dbReference type="ChEBI" id="CHEBI:57792"/>
    </ligand>
</feature>
<evidence type="ECO:0000256" key="6">
    <source>
        <dbReference type="ARBA" id="ARBA00023211"/>
    </source>
</evidence>
<feature type="binding site" evidence="9">
    <location>
        <position position="149"/>
    </location>
    <ligand>
        <name>1-deoxy-D-xylulose 5-phosphate</name>
        <dbReference type="ChEBI" id="CHEBI:57792"/>
    </ligand>
</feature>
<evidence type="ECO:0000259" key="10">
    <source>
        <dbReference type="Pfam" id="PF02670"/>
    </source>
</evidence>
<feature type="binding site" evidence="9">
    <location>
        <position position="11"/>
    </location>
    <ligand>
        <name>NADPH</name>
        <dbReference type="ChEBI" id="CHEBI:57783"/>
    </ligand>
</feature>
<evidence type="ECO:0000256" key="8">
    <source>
        <dbReference type="ARBA" id="ARBA00048543"/>
    </source>
</evidence>
<protein>
    <recommendedName>
        <fullName evidence="9">1-deoxy-D-xylulose 5-phosphate reductoisomerase</fullName>
        <shortName evidence="9">DXP reductoisomerase</shortName>
        <ecNumber evidence="9">1.1.1.267</ecNumber>
    </recommendedName>
    <alternativeName>
        <fullName evidence="9">1-deoxyxylulose-5-phosphate reductoisomerase</fullName>
    </alternativeName>
    <alternativeName>
        <fullName evidence="9">2-C-methyl-D-erythritol 4-phosphate synthase</fullName>
    </alternativeName>
</protein>
<evidence type="ECO:0000259" key="12">
    <source>
        <dbReference type="Pfam" id="PF13288"/>
    </source>
</evidence>
<evidence type="ECO:0000259" key="11">
    <source>
        <dbReference type="Pfam" id="PF08436"/>
    </source>
</evidence>
<organism evidence="13 14">
    <name type="scientific">Sulfoacidibacillus thermotolerans</name>
    <name type="common">Acidibacillus sulfuroxidans</name>
    <dbReference type="NCBI Taxonomy" id="1765684"/>
    <lineage>
        <taxon>Bacteria</taxon>
        <taxon>Bacillati</taxon>
        <taxon>Bacillota</taxon>
        <taxon>Bacilli</taxon>
        <taxon>Bacillales</taxon>
        <taxon>Alicyclobacillaceae</taxon>
        <taxon>Sulfoacidibacillus</taxon>
    </lineage>
</organism>
<feature type="binding site" evidence="9">
    <location>
        <position position="197"/>
    </location>
    <ligand>
        <name>1-deoxy-D-xylulose 5-phosphate</name>
        <dbReference type="ChEBI" id="CHEBI:57792"/>
    </ligand>
</feature>
<dbReference type="GO" id="GO:0030604">
    <property type="term" value="F:1-deoxy-D-xylulose-5-phosphate reductoisomerase activity"/>
    <property type="evidence" value="ECO:0007669"/>
    <property type="project" value="UniProtKB-UniRule"/>
</dbReference>
<evidence type="ECO:0000313" key="13">
    <source>
        <dbReference type="EMBL" id="PWI58214.1"/>
    </source>
</evidence>
<evidence type="ECO:0000256" key="3">
    <source>
        <dbReference type="ARBA" id="ARBA00022723"/>
    </source>
</evidence>
<gene>
    <name evidence="9" type="primary">dxr</name>
    <name evidence="13" type="ORF">BM613_04595</name>
</gene>
<dbReference type="OrthoDB" id="9806546at2"/>
<dbReference type="InterPro" id="IPR026877">
    <property type="entry name" value="DXPR_C"/>
</dbReference>
<feature type="binding site" evidence="9">
    <location>
        <position position="147"/>
    </location>
    <ligand>
        <name>Mn(2+)</name>
        <dbReference type="ChEBI" id="CHEBI:29035"/>
    </ligand>
</feature>
<dbReference type="PIRSF" id="PIRSF006205">
    <property type="entry name" value="Dxp_reductismrs"/>
    <property type="match status" value="1"/>
</dbReference>
<dbReference type="HAMAP" id="MF_00183">
    <property type="entry name" value="DXP_reductoisom"/>
    <property type="match status" value="1"/>
</dbReference>